<dbReference type="GO" id="GO:0003746">
    <property type="term" value="F:translation elongation factor activity"/>
    <property type="evidence" value="ECO:0007669"/>
    <property type="project" value="UniProtKB-UniRule"/>
</dbReference>
<keyword evidence="6 7" id="KW-0648">Protein biosynthesis</keyword>
<dbReference type="InterPro" id="IPR015365">
    <property type="entry name" value="Elong-fact-P_C"/>
</dbReference>
<dbReference type="CDD" id="cd05794">
    <property type="entry name" value="S1_EF-P_repeat_2"/>
    <property type="match status" value="1"/>
</dbReference>
<dbReference type="InterPro" id="IPR014722">
    <property type="entry name" value="Rib_uL2_dom2"/>
</dbReference>
<dbReference type="SMART" id="SM01185">
    <property type="entry name" value="EFP"/>
    <property type="match status" value="1"/>
</dbReference>
<dbReference type="UniPathway" id="UPA00345"/>
<dbReference type="HAMAP" id="MF_00141">
    <property type="entry name" value="EF_P"/>
    <property type="match status" value="1"/>
</dbReference>
<dbReference type="CDD" id="cd04470">
    <property type="entry name" value="S1_EF-P_repeat_1"/>
    <property type="match status" value="1"/>
</dbReference>
<dbReference type="FunFam" id="2.40.50.140:FF:000009">
    <property type="entry name" value="Elongation factor P"/>
    <property type="match status" value="1"/>
</dbReference>
<evidence type="ECO:0000313" key="12">
    <source>
        <dbReference type="EMBL" id="RWZ78445.1"/>
    </source>
</evidence>
<dbReference type="AlphaFoldDB" id="A0A4Q0AH01"/>
<name>A0A4Q0AH01_9BACT</name>
<evidence type="ECO:0000256" key="1">
    <source>
        <dbReference type="ARBA" id="ARBA00004496"/>
    </source>
</evidence>
<feature type="domain" description="Translation elongation factor P/YeiP central" evidence="11">
    <location>
        <begin position="69"/>
        <end position="123"/>
    </location>
</feature>
<comment type="caution">
    <text evidence="12">The sequence shown here is derived from an EMBL/GenBank/DDBJ whole genome shotgun (WGS) entry which is preliminary data.</text>
</comment>
<dbReference type="InterPro" id="IPR013852">
    <property type="entry name" value="Transl_elong_P/YeiP_CS"/>
</dbReference>
<dbReference type="PANTHER" id="PTHR30053">
    <property type="entry name" value="ELONGATION FACTOR P"/>
    <property type="match status" value="1"/>
</dbReference>
<keyword evidence="5 7" id="KW-0251">Elongation factor</keyword>
<dbReference type="GO" id="GO:0043043">
    <property type="term" value="P:peptide biosynthetic process"/>
    <property type="evidence" value="ECO:0007669"/>
    <property type="project" value="InterPro"/>
</dbReference>
<evidence type="ECO:0000256" key="6">
    <source>
        <dbReference type="ARBA" id="ARBA00022917"/>
    </source>
</evidence>
<dbReference type="SUPFAM" id="SSF50104">
    <property type="entry name" value="Translation proteins SH3-like domain"/>
    <property type="match status" value="1"/>
</dbReference>
<sequence length="188" mass="21029">MAYYQPTDLKKGVVVQIDNKPFKVIDYNQKVMGRGGSIVNVKLKNLIDGSVIPKTFKGQEKIDSAEVNNQTVQYLYSDGSDFFFMDPGTFEQFQLAADVVEEAKGYLKEGNELSLQFFDGRVINVELPKNVFLEVTYSEDVVKGDTTSSVLKDATLETGLVIKVPAFIKTGDIISVDTTTSEYRERKK</sequence>
<comment type="subcellular location">
    <subcellularLocation>
        <location evidence="1 7">Cytoplasm</location>
    </subcellularLocation>
</comment>
<dbReference type="InterPro" id="IPR001059">
    <property type="entry name" value="Transl_elong_P/YeiP_cen"/>
</dbReference>
<dbReference type="PANTHER" id="PTHR30053:SF14">
    <property type="entry name" value="TRANSLATION ELONGATION FACTOR KOW-LIKE DOMAIN-CONTAINING PROTEIN"/>
    <property type="match status" value="1"/>
</dbReference>
<feature type="domain" description="Elongation factor P C-terminal" evidence="10">
    <location>
        <begin position="131"/>
        <end position="186"/>
    </location>
</feature>
<reference evidence="12" key="1">
    <citation type="submission" date="2019-01" db="EMBL/GenBank/DDBJ databases">
        <title>Genomic signatures and co-occurrence patterns of the ultra-small Saccharimodia (Patescibacteria phylum) suggest a symbiotic lifestyle.</title>
        <authorList>
            <person name="Lemos L."/>
            <person name="Medeiros J."/>
            <person name="Andreote F."/>
            <person name="Fernandes G."/>
            <person name="Varani A."/>
            <person name="Oliveira G."/>
            <person name="Pylro V."/>
        </authorList>
    </citation>
    <scope>NUCLEOTIDE SEQUENCE [LARGE SCALE GENOMIC DNA]</scope>
    <source>
        <strain evidence="12">AMD02</strain>
    </source>
</reference>
<evidence type="ECO:0000256" key="9">
    <source>
        <dbReference type="RuleBase" id="RU004389"/>
    </source>
</evidence>
<dbReference type="SMART" id="SM00841">
    <property type="entry name" value="Elong-fact-P_C"/>
    <property type="match status" value="1"/>
</dbReference>
<dbReference type="InterPro" id="IPR013185">
    <property type="entry name" value="Transl_elong_KOW-like"/>
</dbReference>
<evidence type="ECO:0000259" key="11">
    <source>
        <dbReference type="SMART" id="SM01185"/>
    </source>
</evidence>
<accession>A0A4Q0AH01</accession>
<keyword evidence="13" id="KW-1185">Reference proteome</keyword>
<protein>
    <recommendedName>
        <fullName evidence="7 8">Elongation factor P</fullName>
        <shortName evidence="7">EF-P</shortName>
    </recommendedName>
</protein>
<organism evidence="12 13">
    <name type="scientific">Candidatus Microsaccharimonas sossegonensis</name>
    <dbReference type="NCBI Taxonomy" id="2506948"/>
    <lineage>
        <taxon>Bacteria</taxon>
        <taxon>Candidatus Saccharimonadota</taxon>
        <taxon>Candidatus Saccharimonadia</taxon>
        <taxon>Candidatus Saccharimonadales</taxon>
        <taxon>Candidatus Saccharimonadaceae</taxon>
        <taxon>Candidatus Microsaccharimonas</taxon>
    </lineage>
</organism>
<dbReference type="FunFam" id="2.30.30.30:FF:000003">
    <property type="entry name" value="Elongation factor P"/>
    <property type="match status" value="1"/>
</dbReference>
<dbReference type="FunFam" id="2.40.50.140:FF:000004">
    <property type="entry name" value="Elongation factor P"/>
    <property type="match status" value="1"/>
</dbReference>
<evidence type="ECO:0000256" key="5">
    <source>
        <dbReference type="ARBA" id="ARBA00022768"/>
    </source>
</evidence>
<dbReference type="InterPro" id="IPR011768">
    <property type="entry name" value="Transl_elongation_fac_P"/>
</dbReference>
<dbReference type="Pfam" id="PF01132">
    <property type="entry name" value="EFP"/>
    <property type="match status" value="1"/>
</dbReference>
<comment type="similarity">
    <text evidence="3 7 9">Belongs to the elongation factor P family.</text>
</comment>
<evidence type="ECO:0000313" key="13">
    <source>
        <dbReference type="Proteomes" id="UP000289257"/>
    </source>
</evidence>
<evidence type="ECO:0000256" key="4">
    <source>
        <dbReference type="ARBA" id="ARBA00022490"/>
    </source>
</evidence>
<gene>
    <name evidence="7 12" type="primary">efp</name>
    <name evidence="12" type="ORF">EOT05_01650</name>
</gene>
<dbReference type="Gene3D" id="2.30.30.30">
    <property type="match status" value="1"/>
</dbReference>
<evidence type="ECO:0000256" key="3">
    <source>
        <dbReference type="ARBA" id="ARBA00009479"/>
    </source>
</evidence>
<keyword evidence="4 7" id="KW-0963">Cytoplasm</keyword>
<evidence type="ECO:0000256" key="7">
    <source>
        <dbReference type="HAMAP-Rule" id="MF_00141"/>
    </source>
</evidence>
<dbReference type="Pfam" id="PF09285">
    <property type="entry name" value="Elong-fact-P_C"/>
    <property type="match status" value="1"/>
</dbReference>
<dbReference type="NCBIfam" id="NF001810">
    <property type="entry name" value="PRK00529.1"/>
    <property type="match status" value="1"/>
</dbReference>
<dbReference type="Pfam" id="PF08207">
    <property type="entry name" value="EFP_N"/>
    <property type="match status" value="1"/>
</dbReference>
<dbReference type="Proteomes" id="UP000289257">
    <property type="component" value="Unassembled WGS sequence"/>
</dbReference>
<dbReference type="PIRSF" id="PIRSF005901">
    <property type="entry name" value="EF-P"/>
    <property type="match status" value="1"/>
</dbReference>
<evidence type="ECO:0000256" key="2">
    <source>
        <dbReference type="ARBA" id="ARBA00004815"/>
    </source>
</evidence>
<dbReference type="GO" id="GO:0005829">
    <property type="term" value="C:cytosol"/>
    <property type="evidence" value="ECO:0007669"/>
    <property type="project" value="UniProtKB-ARBA"/>
</dbReference>
<dbReference type="PROSITE" id="PS01275">
    <property type="entry name" value="EFP"/>
    <property type="match status" value="1"/>
</dbReference>
<comment type="pathway">
    <text evidence="2 7">Protein biosynthesis; polypeptide chain elongation.</text>
</comment>
<dbReference type="Gene3D" id="2.40.50.140">
    <property type="entry name" value="Nucleic acid-binding proteins"/>
    <property type="match status" value="2"/>
</dbReference>
<evidence type="ECO:0000256" key="8">
    <source>
        <dbReference type="NCBIfam" id="TIGR00038"/>
    </source>
</evidence>
<dbReference type="SUPFAM" id="SSF50249">
    <property type="entry name" value="Nucleic acid-binding proteins"/>
    <property type="match status" value="2"/>
</dbReference>
<dbReference type="InterPro" id="IPR008991">
    <property type="entry name" value="Translation_prot_SH3-like_sf"/>
</dbReference>
<dbReference type="EMBL" id="SCKX01000001">
    <property type="protein sequence ID" value="RWZ78445.1"/>
    <property type="molecule type" value="Genomic_DNA"/>
</dbReference>
<comment type="function">
    <text evidence="7">Involved in peptide bond synthesis. Stimulates efficient translation and peptide-bond synthesis on native or reconstituted 70S ribosomes in vitro. Probably functions indirectly by altering the affinity of the ribosome for aminoacyl-tRNA, thus increasing their reactivity as acceptors for peptidyl transferase.</text>
</comment>
<proteinExistence type="inferred from homology"/>
<dbReference type="InterPro" id="IPR012340">
    <property type="entry name" value="NA-bd_OB-fold"/>
</dbReference>
<dbReference type="NCBIfam" id="TIGR00038">
    <property type="entry name" value="efp"/>
    <property type="match status" value="1"/>
</dbReference>
<evidence type="ECO:0000259" key="10">
    <source>
        <dbReference type="SMART" id="SM00841"/>
    </source>
</evidence>
<dbReference type="InterPro" id="IPR020599">
    <property type="entry name" value="Transl_elong_fac_P/YeiP"/>
</dbReference>